<dbReference type="PANTHER" id="PTHR23079">
    <property type="entry name" value="RNA-DEPENDENT RNA POLYMERASE"/>
    <property type="match status" value="1"/>
</dbReference>
<accession>A0ABR3VPC9</accession>
<keyword evidence="2" id="KW-0175">Coiled coil</keyword>
<evidence type="ECO:0000259" key="4">
    <source>
        <dbReference type="Pfam" id="PF05183"/>
    </source>
</evidence>
<name>A0ABR3VPC9_HUMIN</name>
<comment type="caution">
    <text evidence="5">The sequence shown here is derived from an EMBL/GenBank/DDBJ whole genome shotgun (WGS) entry which is preliminary data.</text>
</comment>
<feature type="region of interest" description="Disordered" evidence="3">
    <location>
        <begin position="95"/>
        <end position="121"/>
    </location>
</feature>
<evidence type="ECO:0000313" key="6">
    <source>
        <dbReference type="Proteomes" id="UP001583172"/>
    </source>
</evidence>
<keyword evidence="1" id="KW-0694">RNA-binding</keyword>
<keyword evidence="1" id="KW-0696">RNA-directed RNA polymerase</keyword>
<feature type="region of interest" description="Disordered" evidence="3">
    <location>
        <begin position="300"/>
        <end position="339"/>
    </location>
</feature>
<keyword evidence="6" id="KW-1185">Reference proteome</keyword>
<dbReference type="PANTHER" id="PTHR23079:SF14">
    <property type="entry name" value="RNA-DEPENDENT RNA POLYMERASE"/>
    <property type="match status" value="1"/>
</dbReference>
<feature type="compositionally biased region" description="Polar residues" evidence="3">
    <location>
        <begin position="241"/>
        <end position="270"/>
    </location>
</feature>
<organism evidence="5 6">
    <name type="scientific">Humicola insolens</name>
    <name type="common">Soft-rot fungus</name>
    <dbReference type="NCBI Taxonomy" id="85995"/>
    <lineage>
        <taxon>Eukaryota</taxon>
        <taxon>Fungi</taxon>
        <taxon>Dikarya</taxon>
        <taxon>Ascomycota</taxon>
        <taxon>Pezizomycotina</taxon>
        <taxon>Sordariomycetes</taxon>
        <taxon>Sordariomycetidae</taxon>
        <taxon>Sordariales</taxon>
        <taxon>Chaetomiaceae</taxon>
        <taxon>Mycothermus</taxon>
    </lineage>
</organism>
<comment type="similarity">
    <text evidence="1">Belongs to the RdRP family.</text>
</comment>
<dbReference type="InterPro" id="IPR007855">
    <property type="entry name" value="RDRP"/>
</dbReference>
<proteinExistence type="inferred from homology"/>
<evidence type="ECO:0000256" key="3">
    <source>
        <dbReference type="SAM" id="MobiDB-lite"/>
    </source>
</evidence>
<dbReference type="EMBL" id="JAZGSY010000014">
    <property type="protein sequence ID" value="KAL1843523.1"/>
    <property type="molecule type" value="Genomic_DNA"/>
</dbReference>
<evidence type="ECO:0000313" key="5">
    <source>
        <dbReference type="EMBL" id="KAL1843523.1"/>
    </source>
</evidence>
<evidence type="ECO:0000256" key="1">
    <source>
        <dbReference type="RuleBase" id="RU363098"/>
    </source>
</evidence>
<sequence length="1371" mass="154780">MTFTGQPESAAIPGTPKRRTEAEVADIIRRLNATYGLELAVYAPGSPTRQKDTKYRIWKGIHFLYFSGNDDKLDLALAAFRYEIVSVSLKWVPKERADPGTLPSPSPTNPPKAKTHDQQREFEESLLRNLQHFVEIARPTLKRMPPQVSTTVAPAIIESDDSYPETPGSEVDSPASLGSKRSFDDRPLFSTKRHRGQGFTLSPFGTPSRSPFSDALEDLPTRRQLFPSAKKGPRWPDDEQSNCSPTPTNPSNSQFSNSPRSNTQPSQNNRGFDASDPKRSFAVPEVPARYQARVLVCPSVAPDRSPSHGRNTPTAPSSVAGCRGVNGATHVPQQPGPEVVDLTDLDSDDETNHRPELDEQQRKRLQNIAKARQRLVNIWPMFPSWLHEAPLAVAWEITRICLHCKVALDDPSLTYNPAWATSDMLGIWRSLSQLDVFRGKSFPERPSAEAFAAALGNFESRGNTVVMSAALEFNPDDSGPLFLLDMKPLRFDEGCRLTRRFGPDRFLEVLIPSPTGSNAPKIIKDGGSEEVIRWLTEKPHSLVGRQWQAFYSKDAGYRKPVKELKLGPDAKASFKERVHFFAEDGVGFRQAVIHSGRDIPKDSVRQRVKVKVSHMLDWLLQFEHNEDQPHLKLFSRIQLGLSKTFTVVTFKRRQILHHPDDIMSPIGKVMNDGIGRMSRSVARKVRDALGLTDIPSAIQGRIGSAKGMWLMDVEDMGDEDWIETYPSQRKWVCDWLDPMHRTLEVRSVSSELKPAGLNMQFLPVLEDRAVDKDLMRKAIGMRLMNDLQRQFDEQKTALKNPLQFRQWVHENASNRTERVRHGQVPFLGGLPESKSEVMMLLLNSGFNPMSQRYLQDLAWELQRQKCEVLRTKLNIRVGRSAYVYMVVDFWGVLEEGEVHLGFSSKFRDELDGASFTILAGMDVLVARSPAHFPSDIQKVRAVFKPELHALKDVIVFSAKGNVPLADKLSGGDYDGDMAWVCWDEDIVENFVNAEVPEQADLSEFLGKDKTTFSELVRQRGFPGHDARYDTVYDMIRSSFQFAMQPNYLGICTNYKEKMCYHSNSVSDDDAILMSTLVGQLVDQSKQGIIFDAERWDNLRRRGLRRGPKFFEEPAYKGNDWTSKDKPRHIIDHLKFEIAKPAIDRELKAFAKAIAANKQASSQRSENAAYWWDPDLAVLGNEFHELASKSRSLAALLRDLKAEIEAVREEWRKLMANQASPLTYPEKVKQVHARWLAIEPRKVSETGSNRLDHKTAFLLEPPYLANRGATSISQWALLKASIAFKLFYTYESGVKFVWQMAGYQLCYMKAQITSSLAVSNGMPVLVTPHMYAGLLPDSRFVKQYVARLEGDASESAMLDDDGVEGSREDDVD</sequence>
<gene>
    <name evidence="5" type="ORF">VTJ49DRAFT_1116</name>
</gene>
<dbReference type="Gene3D" id="1.10.8.790">
    <property type="entry name" value="RNA-dependent RNA polymerase, slab domain, helical subdomain-like"/>
    <property type="match status" value="1"/>
</dbReference>
<feature type="compositionally biased region" description="Polar residues" evidence="3">
    <location>
        <begin position="199"/>
        <end position="211"/>
    </location>
</feature>
<dbReference type="Pfam" id="PF05183">
    <property type="entry name" value="RdRP"/>
    <property type="match status" value="1"/>
</dbReference>
<dbReference type="Proteomes" id="UP001583172">
    <property type="component" value="Unassembled WGS sequence"/>
</dbReference>
<dbReference type="InterPro" id="IPR057596">
    <property type="entry name" value="RDRP_core"/>
</dbReference>
<feature type="compositionally biased region" description="Polar residues" evidence="3">
    <location>
        <begin position="308"/>
        <end position="317"/>
    </location>
</feature>
<evidence type="ECO:0000256" key="2">
    <source>
        <dbReference type="SAM" id="Coils"/>
    </source>
</evidence>
<feature type="domain" description="RDRP core" evidence="4">
    <location>
        <begin position="486"/>
        <end position="1137"/>
    </location>
</feature>
<reference evidence="5 6" key="1">
    <citation type="journal article" date="2024" name="Commun. Biol.">
        <title>Comparative genomic analysis of thermophilic fungi reveals convergent evolutionary adaptations and gene losses.</title>
        <authorList>
            <person name="Steindorff A.S."/>
            <person name="Aguilar-Pontes M.V."/>
            <person name="Robinson A.J."/>
            <person name="Andreopoulos B."/>
            <person name="LaButti K."/>
            <person name="Kuo A."/>
            <person name="Mondo S."/>
            <person name="Riley R."/>
            <person name="Otillar R."/>
            <person name="Haridas S."/>
            <person name="Lipzen A."/>
            <person name="Grimwood J."/>
            <person name="Schmutz J."/>
            <person name="Clum A."/>
            <person name="Reid I.D."/>
            <person name="Moisan M.C."/>
            <person name="Butler G."/>
            <person name="Nguyen T.T.M."/>
            <person name="Dewar K."/>
            <person name="Conant G."/>
            <person name="Drula E."/>
            <person name="Henrissat B."/>
            <person name="Hansel C."/>
            <person name="Singer S."/>
            <person name="Hutchinson M.I."/>
            <person name="de Vries R.P."/>
            <person name="Natvig D.O."/>
            <person name="Powell A.J."/>
            <person name="Tsang A."/>
            <person name="Grigoriev I.V."/>
        </authorList>
    </citation>
    <scope>NUCLEOTIDE SEQUENCE [LARGE SCALE GENOMIC DNA]</scope>
    <source>
        <strain evidence="5 6">CBS 620.91</strain>
    </source>
</reference>
<feature type="region of interest" description="Disordered" evidence="3">
    <location>
        <begin position="157"/>
        <end position="279"/>
    </location>
</feature>
<dbReference type="EC" id="2.7.7.48" evidence="1"/>
<keyword evidence="1" id="KW-0808">Transferase</keyword>
<protein>
    <recommendedName>
        <fullName evidence="1">RNA-dependent RNA polymerase</fullName>
        <ecNumber evidence="1">2.7.7.48</ecNumber>
    </recommendedName>
</protein>
<keyword evidence="1" id="KW-0548">Nucleotidyltransferase</keyword>
<comment type="catalytic activity">
    <reaction evidence="1">
        <text>RNA(n) + a ribonucleoside 5'-triphosphate = RNA(n+1) + diphosphate</text>
        <dbReference type="Rhea" id="RHEA:21248"/>
        <dbReference type="Rhea" id="RHEA-COMP:14527"/>
        <dbReference type="Rhea" id="RHEA-COMP:17342"/>
        <dbReference type="ChEBI" id="CHEBI:33019"/>
        <dbReference type="ChEBI" id="CHEBI:61557"/>
        <dbReference type="ChEBI" id="CHEBI:140395"/>
        <dbReference type="EC" id="2.7.7.48"/>
    </reaction>
</comment>
<feature type="coiled-coil region" evidence="2">
    <location>
        <begin position="1189"/>
        <end position="1216"/>
    </location>
</feature>